<sequence length="332" mass="36441">MALDLSKTLVVGISATALFDMNESDQIFRDMFDTDRDVAIDRYRDYMLAHEDLPLSPGTGFPLVKALLALNSHLEAGEKSPLVEVVVMSRNSPETGLRVLNTIRHMKLDITRSAFTAGESVVDYLDAFDVDLFLTTNVGDAQQVIDSRQCAAAVVKLPPKEAAQIPEGQVRIAFDGDAVLFSDESELVYKTEGMAAFHAREDALQDVPMSDGPYANLLRKLAVLRNRLPMKIEYSPLRVAIVTARNSPSEMRVIKTLRSWGIYVDEAFFLGGVGKAKVLKAFKPHIFFDDQDVHLEAASSIVPSGKVPYMSSSPLVVKPVATDCSLDSSSEI</sequence>
<dbReference type="Proteomes" id="UP001208651">
    <property type="component" value="Unassembled WGS sequence"/>
</dbReference>
<dbReference type="Pfam" id="PF06189">
    <property type="entry name" value="5-nucleotidase"/>
    <property type="match status" value="1"/>
</dbReference>
<dbReference type="RefSeq" id="WP_082029899.1">
    <property type="nucleotide sequence ID" value="NZ_CAWMGL010000003.1"/>
</dbReference>
<dbReference type="PANTHER" id="PTHR31367:SF5">
    <property type="entry name" value="CYTOSOLIC 5'-NUCLEOTIDASE 1A"/>
    <property type="match status" value="1"/>
</dbReference>
<accession>A0AAE7DRS7</accession>
<reference evidence="1" key="2">
    <citation type="submission" date="2022-01" db="EMBL/GenBank/DDBJ databases">
        <title>Comparison of Fish pathogen Aeromonas spp.</title>
        <authorList>
            <person name="Dubey S."/>
            <person name="Sorum H."/>
            <person name="Munangandu H.M."/>
        </authorList>
    </citation>
    <scope>NUCLEOTIDE SEQUENCE</scope>
    <source>
        <strain evidence="1">SD/21-15</strain>
    </source>
</reference>
<dbReference type="EMBL" id="CP038444">
    <property type="protein sequence ID" value="QJT32311.1"/>
    <property type="molecule type" value="Genomic_DNA"/>
</dbReference>
<dbReference type="PANTHER" id="PTHR31367">
    <property type="entry name" value="CYTOSOLIC 5'-NUCLEOTIDASE 1 FAMILY MEMBER"/>
    <property type="match status" value="1"/>
</dbReference>
<name>A0AAE7DRS7_AERME</name>
<evidence type="ECO:0000313" key="1">
    <source>
        <dbReference type="EMBL" id="MCV3287748.1"/>
    </source>
</evidence>
<protein>
    <submittedName>
        <fullName evidence="2">5'-nucleotidase</fullName>
    </submittedName>
</protein>
<dbReference type="GO" id="GO:0008253">
    <property type="term" value="F:5'-nucleotidase activity"/>
    <property type="evidence" value="ECO:0007669"/>
    <property type="project" value="InterPro"/>
</dbReference>
<dbReference type="InterPro" id="IPR010394">
    <property type="entry name" value="5-nucleotidase"/>
</dbReference>
<dbReference type="Proteomes" id="UP000502006">
    <property type="component" value="Chromosome"/>
</dbReference>
<evidence type="ECO:0000313" key="3">
    <source>
        <dbReference type="Proteomes" id="UP000502006"/>
    </source>
</evidence>
<organism evidence="2 3">
    <name type="scientific">Aeromonas media</name>
    <dbReference type="NCBI Taxonomy" id="651"/>
    <lineage>
        <taxon>Bacteria</taxon>
        <taxon>Pseudomonadati</taxon>
        <taxon>Pseudomonadota</taxon>
        <taxon>Gammaproteobacteria</taxon>
        <taxon>Aeromonadales</taxon>
        <taxon>Aeromonadaceae</taxon>
        <taxon>Aeromonas</taxon>
    </lineage>
</organism>
<gene>
    <name evidence="2" type="ORF">E4186_20570</name>
    <name evidence="1" type="ORF">LZT28_05690</name>
</gene>
<reference evidence="2 3" key="1">
    <citation type="submission" date="2019-03" db="EMBL/GenBank/DDBJ databases">
        <title>Novel transposon Tn6433 accelerates the dissemination of tet(E) in Aeromonas from aerobic biofilm under oxytetracycline stress.</title>
        <authorList>
            <person name="Shi Y."/>
            <person name="Tian Z."/>
            <person name="Zhang Y."/>
            <person name="Zhang H."/>
            <person name="Yang M."/>
        </authorList>
    </citation>
    <scope>NUCLEOTIDE SEQUENCE [LARGE SCALE GENOMIC DNA]</scope>
    <source>
        <strain evidence="2 3">T5-8</strain>
    </source>
</reference>
<dbReference type="GO" id="GO:0005737">
    <property type="term" value="C:cytoplasm"/>
    <property type="evidence" value="ECO:0007669"/>
    <property type="project" value="InterPro"/>
</dbReference>
<dbReference type="GO" id="GO:0009117">
    <property type="term" value="P:nucleotide metabolic process"/>
    <property type="evidence" value="ECO:0007669"/>
    <property type="project" value="InterPro"/>
</dbReference>
<dbReference type="EMBL" id="JAJVCY010000006">
    <property type="protein sequence ID" value="MCV3287748.1"/>
    <property type="molecule type" value="Genomic_DNA"/>
</dbReference>
<dbReference type="AlphaFoldDB" id="A0AAE7DRS7"/>
<dbReference type="GO" id="GO:0000166">
    <property type="term" value="F:nucleotide binding"/>
    <property type="evidence" value="ECO:0007669"/>
    <property type="project" value="InterPro"/>
</dbReference>
<proteinExistence type="predicted"/>
<dbReference type="GO" id="GO:0000287">
    <property type="term" value="F:magnesium ion binding"/>
    <property type="evidence" value="ECO:0007669"/>
    <property type="project" value="InterPro"/>
</dbReference>
<evidence type="ECO:0000313" key="2">
    <source>
        <dbReference type="EMBL" id="QJT32311.1"/>
    </source>
</evidence>